<comment type="caution">
    <text evidence="3">The sequence shown here is derived from an EMBL/GenBank/DDBJ whole genome shotgun (WGS) entry which is preliminary data.</text>
</comment>
<comment type="similarity">
    <text evidence="1">Belongs to the GSP E family.</text>
</comment>
<proteinExistence type="inferred from homology"/>
<evidence type="ECO:0000256" key="1">
    <source>
        <dbReference type="ARBA" id="ARBA00006611"/>
    </source>
</evidence>
<dbReference type="OrthoDB" id="5790493at2"/>
<dbReference type="Proteomes" id="UP000280434">
    <property type="component" value="Unassembled WGS sequence"/>
</dbReference>
<dbReference type="PANTHER" id="PTHR30486">
    <property type="entry name" value="TWITCHING MOTILITY PROTEIN PILT"/>
    <property type="match status" value="1"/>
</dbReference>
<protein>
    <submittedName>
        <fullName evidence="3">Plasmid transfer ATPase TraJ</fullName>
    </submittedName>
</protein>
<dbReference type="SUPFAM" id="SSF52540">
    <property type="entry name" value="P-loop containing nucleoside triphosphate hydrolases"/>
    <property type="match status" value="1"/>
</dbReference>
<feature type="domain" description="Bacterial type II secretion system protein E" evidence="2">
    <location>
        <begin position="163"/>
        <end position="328"/>
    </location>
</feature>
<dbReference type="PANTHER" id="PTHR30486:SF6">
    <property type="entry name" value="TYPE IV PILUS RETRACTATION ATPASE PILT"/>
    <property type="match status" value="1"/>
</dbReference>
<evidence type="ECO:0000313" key="4">
    <source>
        <dbReference type="Proteomes" id="UP000280434"/>
    </source>
</evidence>
<dbReference type="GO" id="GO:0016887">
    <property type="term" value="F:ATP hydrolysis activity"/>
    <property type="evidence" value="ECO:0007669"/>
    <property type="project" value="InterPro"/>
</dbReference>
<dbReference type="InterPro" id="IPR001482">
    <property type="entry name" value="T2SS/T4SS_dom"/>
</dbReference>
<dbReference type="EMBL" id="RBZV01000005">
    <property type="protein sequence ID" value="RKP47572.1"/>
    <property type="molecule type" value="Genomic_DNA"/>
</dbReference>
<sequence>MASRDRCPIRPARRVDRSGHLGEQAMIEAPQPFKLEANFGANELQAFLAYCAEVGSSDIVFQTGDVVWGEIKGRQIPLTERTIKDGEIKTMLAVSFGSELIGVIKGGNDADRPYRFVIERDTSRYRVNIAGAQIGDAEDGLSITMRTIPETPPTLEALKLPAGILENLFQPRGLVLICGPTGSGKTTLMSSFYADVSENNGDAKILLYEDPIEFLFTKVKNCGPKIRQMQIGRHIPSFARGIRNAMRCKPTLIGIGEARDAETIGALVEAALTGHGAYGTMHTESVSETISRAIQVFPADQHSAIASKILGSLRLIVVQILVPTLDGNRVAVREYLYFDSDTKRQMSDMPYTQWGAFLRKVVAERKQDMAHGLRELRDAGLIDEKAYRRYAGESNE</sequence>
<dbReference type="InterPro" id="IPR027417">
    <property type="entry name" value="P-loop_NTPase"/>
</dbReference>
<name>A0A494XCB6_9BURK</name>
<dbReference type="Gene3D" id="3.40.50.300">
    <property type="entry name" value="P-loop containing nucleotide triphosphate hydrolases"/>
    <property type="match status" value="1"/>
</dbReference>
<evidence type="ECO:0000259" key="2">
    <source>
        <dbReference type="Pfam" id="PF00437"/>
    </source>
</evidence>
<keyword evidence="4" id="KW-1185">Reference proteome</keyword>
<organism evidence="3 4">
    <name type="scientific">Trinickia fusca</name>
    <dbReference type="NCBI Taxonomy" id="2419777"/>
    <lineage>
        <taxon>Bacteria</taxon>
        <taxon>Pseudomonadati</taxon>
        <taxon>Pseudomonadota</taxon>
        <taxon>Betaproteobacteria</taxon>
        <taxon>Burkholderiales</taxon>
        <taxon>Burkholderiaceae</taxon>
        <taxon>Trinickia</taxon>
    </lineage>
</organism>
<dbReference type="InterPro" id="IPR050921">
    <property type="entry name" value="T4SS_GSP_E_ATPase"/>
</dbReference>
<dbReference type="AlphaFoldDB" id="A0A494XCB6"/>
<dbReference type="Gene3D" id="3.30.450.90">
    <property type="match status" value="1"/>
</dbReference>
<gene>
    <name evidence="3" type="ORF">D7S89_15205</name>
</gene>
<accession>A0A494XCB6</accession>
<reference evidence="3 4" key="1">
    <citation type="submission" date="2018-10" db="EMBL/GenBank/DDBJ databases">
        <title>Paraburkholderia sp. 7MK8-2, isolated from soil.</title>
        <authorList>
            <person name="Gao Z.-H."/>
            <person name="Qiu L.-H."/>
        </authorList>
    </citation>
    <scope>NUCLEOTIDE SEQUENCE [LARGE SCALE GENOMIC DNA]</scope>
    <source>
        <strain evidence="3 4">7MK8-2</strain>
    </source>
</reference>
<evidence type="ECO:0000313" key="3">
    <source>
        <dbReference type="EMBL" id="RKP47572.1"/>
    </source>
</evidence>
<dbReference type="Pfam" id="PF00437">
    <property type="entry name" value="T2SSE"/>
    <property type="match status" value="1"/>
</dbReference>